<name>A0ABQ9ZKU8_9CRUS</name>
<comment type="caution">
    <text evidence="2">The sequence shown here is derived from an EMBL/GenBank/DDBJ whole genome shotgun (WGS) entry which is preliminary data.</text>
</comment>
<proteinExistence type="predicted"/>
<keyword evidence="3" id="KW-1185">Reference proteome</keyword>
<protein>
    <submittedName>
        <fullName evidence="2">Uncharacterized protein</fullName>
    </submittedName>
</protein>
<dbReference type="EMBL" id="JAOYFB010000004">
    <property type="protein sequence ID" value="KAK4013543.1"/>
    <property type="molecule type" value="Genomic_DNA"/>
</dbReference>
<feature type="region of interest" description="Disordered" evidence="1">
    <location>
        <begin position="64"/>
        <end position="83"/>
    </location>
</feature>
<evidence type="ECO:0000313" key="2">
    <source>
        <dbReference type="EMBL" id="KAK4013543.1"/>
    </source>
</evidence>
<evidence type="ECO:0000313" key="3">
    <source>
        <dbReference type="Proteomes" id="UP001234178"/>
    </source>
</evidence>
<dbReference type="Proteomes" id="UP001234178">
    <property type="component" value="Unassembled WGS sequence"/>
</dbReference>
<evidence type="ECO:0000256" key="1">
    <source>
        <dbReference type="SAM" id="MobiDB-lite"/>
    </source>
</evidence>
<accession>A0ABQ9ZKU8</accession>
<reference evidence="2 3" key="1">
    <citation type="journal article" date="2023" name="Nucleic Acids Res.">
        <title>The hologenome of Daphnia magna reveals possible DNA methylation and microbiome-mediated evolution of the host genome.</title>
        <authorList>
            <person name="Chaturvedi A."/>
            <person name="Li X."/>
            <person name="Dhandapani V."/>
            <person name="Marshall H."/>
            <person name="Kissane S."/>
            <person name="Cuenca-Cambronero M."/>
            <person name="Asole G."/>
            <person name="Calvet F."/>
            <person name="Ruiz-Romero M."/>
            <person name="Marangio P."/>
            <person name="Guigo R."/>
            <person name="Rago D."/>
            <person name="Mirbahai L."/>
            <person name="Eastwood N."/>
            <person name="Colbourne J.K."/>
            <person name="Zhou J."/>
            <person name="Mallon E."/>
            <person name="Orsini L."/>
        </authorList>
    </citation>
    <scope>NUCLEOTIDE SEQUENCE [LARGE SCALE GENOMIC DNA]</scope>
    <source>
        <strain evidence="2">LRV0_1</strain>
    </source>
</reference>
<organism evidence="2 3">
    <name type="scientific">Daphnia magna</name>
    <dbReference type="NCBI Taxonomy" id="35525"/>
    <lineage>
        <taxon>Eukaryota</taxon>
        <taxon>Metazoa</taxon>
        <taxon>Ecdysozoa</taxon>
        <taxon>Arthropoda</taxon>
        <taxon>Crustacea</taxon>
        <taxon>Branchiopoda</taxon>
        <taxon>Diplostraca</taxon>
        <taxon>Cladocera</taxon>
        <taxon>Anomopoda</taxon>
        <taxon>Daphniidae</taxon>
        <taxon>Daphnia</taxon>
    </lineage>
</organism>
<sequence>MSMDFATLAGCQRTKKPVYGRPEGKSNVVIQTMNLLHDGDAPAFFTDQMLVLTRAGVRCEGSLENGNGNLLPGPRPQQSEVRVVDRDQGLRTRQAEFNDREWLIPQVSVSSVKDSIDTQDVSAEAKTFGGKSQWSGGSRTTKIHSECRGWLPETE</sequence>
<gene>
    <name evidence="2" type="ORF">OUZ56_026097</name>
</gene>